<keyword evidence="2" id="KW-1185">Reference proteome</keyword>
<evidence type="ECO:0008006" key="3">
    <source>
        <dbReference type="Google" id="ProtNLM"/>
    </source>
</evidence>
<comment type="caution">
    <text evidence="1">The sequence shown here is derived from an EMBL/GenBank/DDBJ whole genome shotgun (WGS) entry which is preliminary data.</text>
</comment>
<proteinExistence type="predicted"/>
<gene>
    <name evidence="1" type="ORF">GCM10012275_59210</name>
</gene>
<dbReference type="EMBL" id="BMMK01000049">
    <property type="protein sequence ID" value="GGM80696.1"/>
    <property type="molecule type" value="Genomic_DNA"/>
</dbReference>
<dbReference type="NCBIfam" id="NF033521">
    <property type="entry name" value="lasso_leader_L3"/>
    <property type="match status" value="1"/>
</dbReference>
<organism evidence="1 2">
    <name type="scientific">Longimycelium tulufanense</name>
    <dbReference type="NCBI Taxonomy" id="907463"/>
    <lineage>
        <taxon>Bacteria</taxon>
        <taxon>Bacillati</taxon>
        <taxon>Actinomycetota</taxon>
        <taxon>Actinomycetes</taxon>
        <taxon>Pseudonocardiales</taxon>
        <taxon>Pseudonocardiaceae</taxon>
        <taxon>Longimycelium</taxon>
    </lineage>
</organism>
<dbReference type="AlphaFoldDB" id="A0A8J3FZ19"/>
<protein>
    <recommendedName>
        <fullName evidence="3">Lasso RiPP family leader peptide-containing protein</fullName>
    </recommendedName>
</protein>
<reference evidence="1" key="1">
    <citation type="journal article" date="2014" name="Int. J. Syst. Evol. Microbiol.">
        <title>Complete genome sequence of Corynebacterium casei LMG S-19264T (=DSM 44701T), isolated from a smear-ripened cheese.</title>
        <authorList>
            <consortium name="US DOE Joint Genome Institute (JGI-PGF)"/>
            <person name="Walter F."/>
            <person name="Albersmeier A."/>
            <person name="Kalinowski J."/>
            <person name="Ruckert C."/>
        </authorList>
    </citation>
    <scope>NUCLEOTIDE SEQUENCE</scope>
    <source>
        <strain evidence="1">CGMCC 4.5737</strain>
    </source>
</reference>
<name>A0A8J3FZ19_9PSEU</name>
<sequence>MSAMQEQTAYESPALVEVGTFECDTQGWWGANWDGPSGMRD</sequence>
<evidence type="ECO:0000313" key="2">
    <source>
        <dbReference type="Proteomes" id="UP000637578"/>
    </source>
</evidence>
<evidence type="ECO:0000313" key="1">
    <source>
        <dbReference type="EMBL" id="GGM80696.1"/>
    </source>
</evidence>
<dbReference type="Proteomes" id="UP000637578">
    <property type="component" value="Unassembled WGS sequence"/>
</dbReference>
<accession>A0A8J3FZ19</accession>
<reference evidence="1" key="2">
    <citation type="submission" date="2020-09" db="EMBL/GenBank/DDBJ databases">
        <authorList>
            <person name="Sun Q."/>
            <person name="Zhou Y."/>
        </authorList>
    </citation>
    <scope>NUCLEOTIDE SEQUENCE</scope>
    <source>
        <strain evidence="1">CGMCC 4.5737</strain>
    </source>
</reference>